<gene>
    <name evidence="2" type="ORF">H8716_11000</name>
</gene>
<keyword evidence="1" id="KW-0732">Signal</keyword>
<accession>A0ABR7NB20</accession>
<keyword evidence="3" id="KW-1185">Reference proteome</keyword>
<comment type="caution">
    <text evidence="2">The sequence shown here is derived from an EMBL/GenBank/DDBJ whole genome shotgun (WGS) entry which is preliminary data.</text>
</comment>
<dbReference type="EMBL" id="JACRSZ010000011">
    <property type="protein sequence ID" value="MBC8573602.1"/>
    <property type="molecule type" value="Genomic_DNA"/>
</dbReference>
<evidence type="ECO:0000256" key="1">
    <source>
        <dbReference type="SAM" id="SignalP"/>
    </source>
</evidence>
<sequence>MKKMLKKLSSVLLAVAMLVTMMPAVVGASGGLSYEKKQVLYLSSKDKYASTWGNIYVSGLSAKQKIAKSSVKTSNSSVVALESLNHSIYNSQSESFIKGMKGYKNSGKSANISFNARKTGTAKISFKVGNKTYASTVKVLPYSNPLSSLTVTGLKGNKSTNFATGMKKQAYVSGAKVVKATKGAKITCKAAKGWAVSGVSVSFNNENESRLYCTLKPVSSITLPIGNISAKAHGYINVYMKNTKTGGALNCSVSF</sequence>
<evidence type="ECO:0000313" key="3">
    <source>
        <dbReference type="Proteomes" id="UP000657421"/>
    </source>
</evidence>
<proteinExistence type="predicted"/>
<reference evidence="2 3" key="1">
    <citation type="submission" date="2020-08" db="EMBL/GenBank/DDBJ databases">
        <title>Genome public.</title>
        <authorList>
            <person name="Liu C."/>
            <person name="Sun Q."/>
        </authorList>
    </citation>
    <scope>NUCLEOTIDE SEQUENCE [LARGE SCALE GENOMIC DNA]</scope>
    <source>
        <strain evidence="2 3">NSJ-46</strain>
    </source>
</reference>
<organism evidence="2 3">
    <name type="scientific">Jingyaoa shaoxingensis</name>
    <dbReference type="NCBI Taxonomy" id="2763671"/>
    <lineage>
        <taxon>Bacteria</taxon>
        <taxon>Bacillati</taxon>
        <taxon>Bacillota</taxon>
        <taxon>Clostridia</taxon>
        <taxon>Lachnospirales</taxon>
        <taxon>Lachnospiraceae</taxon>
        <taxon>Jingyaoa</taxon>
    </lineage>
</organism>
<feature type="chain" id="PRO_5046225780" evidence="1">
    <location>
        <begin position="29"/>
        <end position="255"/>
    </location>
</feature>
<evidence type="ECO:0000313" key="2">
    <source>
        <dbReference type="EMBL" id="MBC8573602.1"/>
    </source>
</evidence>
<dbReference type="RefSeq" id="WP_249308892.1">
    <property type="nucleotide sequence ID" value="NZ_JACRSZ010000011.1"/>
</dbReference>
<protein>
    <submittedName>
        <fullName evidence="2">Uncharacterized protein</fullName>
    </submittedName>
</protein>
<feature type="signal peptide" evidence="1">
    <location>
        <begin position="1"/>
        <end position="28"/>
    </location>
</feature>
<name>A0ABR7NB20_9FIRM</name>
<dbReference type="Proteomes" id="UP000657421">
    <property type="component" value="Unassembled WGS sequence"/>
</dbReference>